<feature type="domain" description="Response regulatory" evidence="4">
    <location>
        <begin position="5"/>
        <end position="124"/>
    </location>
</feature>
<dbReference type="AlphaFoldDB" id="A0A4R4FEC6"/>
<evidence type="ECO:0000256" key="1">
    <source>
        <dbReference type="ARBA" id="ARBA00018672"/>
    </source>
</evidence>
<gene>
    <name evidence="5" type="ORF">E1963_09145</name>
</gene>
<evidence type="ECO:0000313" key="5">
    <source>
        <dbReference type="EMBL" id="TDA21917.1"/>
    </source>
</evidence>
<dbReference type="GO" id="GO:0003677">
    <property type="term" value="F:DNA binding"/>
    <property type="evidence" value="ECO:0007669"/>
    <property type="project" value="InterPro"/>
</dbReference>
<dbReference type="SUPFAM" id="SSF52172">
    <property type="entry name" value="CheY-like"/>
    <property type="match status" value="1"/>
</dbReference>
<dbReference type="EMBL" id="SMMX01000006">
    <property type="protein sequence ID" value="TDA21917.1"/>
    <property type="molecule type" value="Genomic_DNA"/>
</dbReference>
<dbReference type="RefSeq" id="WP_132277318.1">
    <property type="nucleotide sequence ID" value="NZ_JAOBST010000013.1"/>
</dbReference>
<evidence type="ECO:0000313" key="6">
    <source>
        <dbReference type="Proteomes" id="UP000295710"/>
    </source>
</evidence>
<evidence type="ECO:0000259" key="4">
    <source>
        <dbReference type="PROSITE" id="PS50110"/>
    </source>
</evidence>
<dbReference type="CDD" id="cd00156">
    <property type="entry name" value="REC"/>
    <property type="match status" value="1"/>
</dbReference>
<proteinExistence type="predicted"/>
<dbReference type="Pfam" id="PF00072">
    <property type="entry name" value="Response_reg"/>
    <property type="match status" value="1"/>
</dbReference>
<feature type="modified residue" description="4-aspartylphosphate" evidence="3">
    <location>
        <position position="61"/>
    </location>
</feature>
<dbReference type="Pfam" id="PF04397">
    <property type="entry name" value="LytTR"/>
    <property type="match status" value="1"/>
</dbReference>
<accession>A0A4R4FEC6</accession>
<dbReference type="GO" id="GO:0000160">
    <property type="term" value="P:phosphorelay signal transduction system"/>
    <property type="evidence" value="ECO:0007669"/>
    <property type="project" value="InterPro"/>
</dbReference>
<keyword evidence="3" id="KW-0597">Phosphoprotein</keyword>
<protein>
    <recommendedName>
        <fullName evidence="1">Stage 0 sporulation protein A homolog</fullName>
    </recommendedName>
</protein>
<dbReference type="InterPro" id="IPR011006">
    <property type="entry name" value="CheY-like_superfamily"/>
</dbReference>
<dbReference type="Proteomes" id="UP000295710">
    <property type="component" value="Unassembled WGS sequence"/>
</dbReference>
<keyword evidence="6" id="KW-1185">Reference proteome</keyword>
<comment type="function">
    <text evidence="2">May play the central regulatory role in sporulation. It may be an element of the effector pathway responsible for the activation of sporulation genes in response to nutritional stress. Spo0A may act in concert with spo0H (a sigma factor) to control the expression of some genes that are critical to the sporulation process.</text>
</comment>
<dbReference type="Gene3D" id="2.40.50.1020">
    <property type="entry name" value="LytTr DNA-binding domain"/>
    <property type="match status" value="1"/>
</dbReference>
<dbReference type="PROSITE" id="PS50110">
    <property type="entry name" value="RESPONSE_REGULATORY"/>
    <property type="match status" value="1"/>
</dbReference>
<dbReference type="InterPro" id="IPR007492">
    <property type="entry name" value="LytTR_DNA-bd_dom"/>
</dbReference>
<dbReference type="SMART" id="SM00850">
    <property type="entry name" value="LytTR"/>
    <property type="match status" value="1"/>
</dbReference>
<reference evidence="5 6" key="1">
    <citation type="journal article" date="2016" name="Nat. Microbiol.">
        <title>The Mouse Intestinal Bacterial Collection (miBC) provides host-specific insight into cultured diversity and functional potential of the gut microbiota.</title>
        <authorList>
            <person name="Lagkouvardos I."/>
            <person name="Pukall R."/>
            <person name="Abt B."/>
            <person name="Foesel B.U."/>
            <person name="Meier-Kolthoff J.P."/>
            <person name="Kumar N."/>
            <person name="Bresciani A."/>
            <person name="Martinez I."/>
            <person name="Just S."/>
            <person name="Ziegler C."/>
            <person name="Brugiroux S."/>
            <person name="Garzetti D."/>
            <person name="Wenning M."/>
            <person name="Bui T.P."/>
            <person name="Wang J."/>
            <person name="Hugenholtz F."/>
            <person name="Plugge C.M."/>
            <person name="Peterson D.A."/>
            <person name="Hornef M.W."/>
            <person name="Baines J.F."/>
            <person name="Smidt H."/>
            <person name="Walter J."/>
            <person name="Kristiansen K."/>
            <person name="Nielsen H.B."/>
            <person name="Haller D."/>
            <person name="Overmann J."/>
            <person name="Stecher B."/>
            <person name="Clavel T."/>
        </authorList>
    </citation>
    <scope>NUCLEOTIDE SEQUENCE [LARGE SCALE GENOMIC DNA]</scope>
    <source>
        <strain evidence="5 6">DSM 28560</strain>
    </source>
</reference>
<evidence type="ECO:0000256" key="3">
    <source>
        <dbReference type="PROSITE-ProRule" id="PRU00169"/>
    </source>
</evidence>
<evidence type="ECO:0000256" key="2">
    <source>
        <dbReference type="ARBA" id="ARBA00024867"/>
    </source>
</evidence>
<comment type="caution">
    <text evidence="5">The sequence shown here is derived from an EMBL/GenBank/DDBJ whole genome shotgun (WGS) entry which is preliminary data.</text>
</comment>
<name>A0A4R4FEC6_9FIRM</name>
<sequence length="238" mass="27798">MVGVSIAICDDQEYFRDQICELLDCYDWGCTTRLSTDTYANGEDLIDEIQAGKHYDIVFLDVLLKKSMGFDVGIMLKALLPDILLVYITSYTKYSVNILKAEPFYFIEKPVCSHMLYHVLERCIERIRFLRRDYIYSCAINGAEHKIDLLNVLYFESSLRVVKLHTYSDVMQFYGKLDKVEKDISIICNFFLRPNKSYLINSHYIDSICRKHVVIKGLEISITDNYRSKFFANYAKSV</sequence>
<organism evidence="5 6">
    <name type="scientific">Extibacter muris</name>
    <dbReference type="NCBI Taxonomy" id="1796622"/>
    <lineage>
        <taxon>Bacteria</taxon>
        <taxon>Bacillati</taxon>
        <taxon>Bacillota</taxon>
        <taxon>Clostridia</taxon>
        <taxon>Lachnospirales</taxon>
        <taxon>Lachnospiraceae</taxon>
        <taxon>Extibacter</taxon>
    </lineage>
</organism>
<dbReference type="Gene3D" id="3.40.50.2300">
    <property type="match status" value="1"/>
</dbReference>
<dbReference type="InterPro" id="IPR001789">
    <property type="entry name" value="Sig_transdc_resp-reg_receiver"/>
</dbReference>